<dbReference type="Gene3D" id="3.40.50.620">
    <property type="entry name" value="HUPs"/>
    <property type="match status" value="2"/>
</dbReference>
<evidence type="ECO:0000256" key="2">
    <source>
        <dbReference type="ARBA" id="ARBA00005752"/>
    </source>
</evidence>
<keyword evidence="6" id="KW-0061">Asparagine biosynthesis</keyword>
<keyword evidence="11" id="KW-1185">Reference proteome</keyword>
<evidence type="ECO:0000256" key="3">
    <source>
        <dbReference type="ARBA" id="ARBA00012737"/>
    </source>
</evidence>
<dbReference type="NCBIfam" id="TIGR01536">
    <property type="entry name" value="asn_synth_AEB"/>
    <property type="match status" value="1"/>
</dbReference>
<dbReference type="InterPro" id="IPR001962">
    <property type="entry name" value="Asn_synthase"/>
</dbReference>
<proteinExistence type="inferred from homology"/>
<reference evidence="11" key="1">
    <citation type="journal article" date="2019" name="Int. J. Syst. Evol. Microbiol.">
        <title>The Global Catalogue of Microorganisms (GCM) 10K type strain sequencing project: providing services to taxonomists for standard genome sequencing and annotation.</title>
        <authorList>
            <consortium name="The Broad Institute Genomics Platform"/>
            <consortium name="The Broad Institute Genome Sequencing Center for Infectious Disease"/>
            <person name="Wu L."/>
            <person name="Ma J."/>
        </authorList>
    </citation>
    <scope>NUCLEOTIDE SEQUENCE [LARGE SCALE GENOMIC DNA]</scope>
    <source>
        <strain evidence="11">JCM 7356</strain>
    </source>
</reference>
<dbReference type="Gene3D" id="3.60.20.10">
    <property type="entry name" value="Glutamine Phosphoribosylpyrophosphate, subunit 1, domain 1"/>
    <property type="match status" value="1"/>
</dbReference>
<dbReference type="InterPro" id="IPR033738">
    <property type="entry name" value="AsnB_N"/>
</dbReference>
<dbReference type="InterPro" id="IPR006426">
    <property type="entry name" value="Asn_synth_AEB"/>
</dbReference>
<evidence type="ECO:0000256" key="8">
    <source>
        <dbReference type="ARBA" id="ARBA00048741"/>
    </source>
</evidence>
<evidence type="ECO:0000256" key="1">
    <source>
        <dbReference type="ARBA" id="ARBA00005187"/>
    </source>
</evidence>
<dbReference type="InterPro" id="IPR017932">
    <property type="entry name" value="GATase_2_dom"/>
</dbReference>
<evidence type="ECO:0000256" key="4">
    <source>
        <dbReference type="ARBA" id="ARBA00022741"/>
    </source>
</evidence>
<comment type="caution">
    <text evidence="10">The sequence shown here is derived from an EMBL/GenBank/DDBJ whole genome shotgun (WGS) entry which is preliminary data.</text>
</comment>
<evidence type="ECO:0000313" key="11">
    <source>
        <dbReference type="Proteomes" id="UP001500305"/>
    </source>
</evidence>
<dbReference type="InterPro" id="IPR014729">
    <property type="entry name" value="Rossmann-like_a/b/a_fold"/>
</dbReference>
<comment type="similarity">
    <text evidence="2">Belongs to the asparagine synthetase family.</text>
</comment>
<evidence type="ECO:0000313" key="10">
    <source>
        <dbReference type="EMBL" id="GAA2253734.1"/>
    </source>
</evidence>
<dbReference type="CDD" id="cd00712">
    <property type="entry name" value="AsnB"/>
    <property type="match status" value="1"/>
</dbReference>
<dbReference type="Pfam" id="PF00733">
    <property type="entry name" value="Asn_synthase"/>
    <property type="match status" value="1"/>
</dbReference>
<feature type="domain" description="Glutamine amidotransferase type-2" evidence="9">
    <location>
        <begin position="2"/>
        <end position="213"/>
    </location>
</feature>
<dbReference type="EMBL" id="BAAATR010000018">
    <property type="protein sequence ID" value="GAA2253734.1"/>
    <property type="molecule type" value="Genomic_DNA"/>
</dbReference>
<accession>A0ABP5R7K3</accession>
<keyword evidence="6" id="KW-0028">Amino-acid biosynthesis</keyword>
<dbReference type="RefSeq" id="WP_344637979.1">
    <property type="nucleotide sequence ID" value="NZ_BAAATR010000018.1"/>
</dbReference>
<keyword evidence="4" id="KW-0547">Nucleotide-binding</keyword>
<dbReference type="CDD" id="cd01991">
    <property type="entry name" value="Asn_synthase_B_C"/>
    <property type="match status" value="1"/>
</dbReference>
<dbReference type="PANTHER" id="PTHR43284:SF1">
    <property type="entry name" value="ASPARAGINE SYNTHETASE"/>
    <property type="match status" value="1"/>
</dbReference>
<comment type="pathway">
    <text evidence="1">Amino-acid biosynthesis; L-asparagine biosynthesis; L-asparagine from L-aspartate (L-Gln route): step 1/1.</text>
</comment>
<dbReference type="EC" id="6.3.5.4" evidence="3"/>
<organism evidence="10 11">
    <name type="scientific">Kitasatospora cystarginea</name>
    <dbReference type="NCBI Taxonomy" id="58350"/>
    <lineage>
        <taxon>Bacteria</taxon>
        <taxon>Bacillati</taxon>
        <taxon>Actinomycetota</taxon>
        <taxon>Actinomycetes</taxon>
        <taxon>Kitasatosporales</taxon>
        <taxon>Streptomycetaceae</taxon>
        <taxon>Kitasatospora</taxon>
    </lineage>
</organism>
<name>A0ABP5R7K3_9ACTN</name>
<keyword evidence="7" id="KW-0315">Glutamine amidotransferase</keyword>
<dbReference type="SUPFAM" id="SSF52402">
    <property type="entry name" value="Adenine nucleotide alpha hydrolases-like"/>
    <property type="match status" value="1"/>
</dbReference>
<gene>
    <name evidence="10" type="primary">asnB_2</name>
    <name evidence="10" type="ORF">GCM10010430_41860</name>
</gene>
<dbReference type="PROSITE" id="PS51278">
    <property type="entry name" value="GATASE_TYPE_2"/>
    <property type="match status" value="1"/>
</dbReference>
<dbReference type="InterPro" id="IPR029055">
    <property type="entry name" value="Ntn_hydrolases_N"/>
</dbReference>
<evidence type="ECO:0000259" key="9">
    <source>
        <dbReference type="PROSITE" id="PS51278"/>
    </source>
</evidence>
<comment type="catalytic activity">
    <reaction evidence="8">
        <text>L-aspartate + L-glutamine + ATP + H2O = L-asparagine + L-glutamate + AMP + diphosphate + H(+)</text>
        <dbReference type="Rhea" id="RHEA:12228"/>
        <dbReference type="ChEBI" id="CHEBI:15377"/>
        <dbReference type="ChEBI" id="CHEBI:15378"/>
        <dbReference type="ChEBI" id="CHEBI:29985"/>
        <dbReference type="ChEBI" id="CHEBI:29991"/>
        <dbReference type="ChEBI" id="CHEBI:30616"/>
        <dbReference type="ChEBI" id="CHEBI:33019"/>
        <dbReference type="ChEBI" id="CHEBI:58048"/>
        <dbReference type="ChEBI" id="CHEBI:58359"/>
        <dbReference type="ChEBI" id="CHEBI:456215"/>
        <dbReference type="EC" id="6.3.5.4"/>
    </reaction>
</comment>
<keyword evidence="5" id="KW-0067">ATP-binding</keyword>
<dbReference type="InterPro" id="IPR051786">
    <property type="entry name" value="ASN_synthetase/amidase"/>
</dbReference>
<dbReference type="PANTHER" id="PTHR43284">
    <property type="entry name" value="ASPARAGINE SYNTHETASE (GLUTAMINE-HYDROLYZING)"/>
    <property type="match status" value="1"/>
</dbReference>
<dbReference type="Pfam" id="PF13537">
    <property type="entry name" value="GATase_7"/>
    <property type="match status" value="1"/>
</dbReference>
<evidence type="ECO:0000256" key="7">
    <source>
        <dbReference type="ARBA" id="ARBA00022962"/>
    </source>
</evidence>
<dbReference type="PIRSF" id="PIRSF001589">
    <property type="entry name" value="Asn_synthetase_glu-h"/>
    <property type="match status" value="1"/>
</dbReference>
<protein>
    <recommendedName>
        <fullName evidence="3">asparagine synthase (glutamine-hydrolyzing)</fullName>
        <ecNumber evidence="3">6.3.5.4</ecNumber>
    </recommendedName>
</protein>
<dbReference type="SUPFAM" id="SSF56235">
    <property type="entry name" value="N-terminal nucleophile aminohydrolases (Ntn hydrolases)"/>
    <property type="match status" value="1"/>
</dbReference>
<evidence type="ECO:0000256" key="6">
    <source>
        <dbReference type="ARBA" id="ARBA00022888"/>
    </source>
</evidence>
<dbReference type="Proteomes" id="UP001500305">
    <property type="component" value="Unassembled WGS sequence"/>
</dbReference>
<evidence type="ECO:0000256" key="5">
    <source>
        <dbReference type="ARBA" id="ARBA00022840"/>
    </source>
</evidence>
<sequence>MCGIAGFHESSLHPREYQHVIHDMLAQIEHRGPDEAGCFLDDRLAMGTVRLSIIDLSSGSQPVGSADGRYWLCYNGELYNYRELRDELTGRGFTFRTGSDTEVVLNAWAAWGHDCLPRFNGAFAFAVFDTTTGELHLARDRFGKRPLFVARHEGAWLFASEMKAFLAYPGFSFDFDARELSSIYATWAPLPGQSGYRGIEQIPMGEYLSVRGDTVRRGRWASLDLTAGPAPESEQEAVGLVRAELEAAVDVRLRSDVEVGVYASGGLDSSIIAHIAARRTDRPLRTFSIQFEDAEFDESAEQDELAKHLGTRHSTVRVKDSDIVDAFPEAVRHAEVPVFRTAFVPMYLLAGHVRSEGIKVVLSGEGADEAFLGYGIFKDTQLLSAWHELDDDTRMRRMGQLHPYLRHFNGADGHRRMLGLYRQFTEESLPGLFSHQMRFQNGRFAARLLRDAGDPFAAVKELVAREPGYARLSPVQKAQWLEFRTLLSGYLLSTQGERMALAHGVENRCPFLDPAVVRRAASLNLRFGDSFDEKYLLKQAYADVLPERIVRKGKFPYRAPDSAAFVRSRPHYRELLTDPGTLEEIGVLDPRFVRRFTDRVFDSPPEGIGTKENQAFVLLASTVWLHHWYVRGHARRHAPLGIPLNVVDRRSSALSARTENVL</sequence>